<evidence type="ECO:0000256" key="2">
    <source>
        <dbReference type="SAM" id="Phobius"/>
    </source>
</evidence>
<dbReference type="OrthoDB" id="10022583at2759"/>
<name>A0A8J5MZF7_HOMAM</name>
<dbReference type="AlphaFoldDB" id="A0A8J5MZF7"/>
<keyword evidence="2" id="KW-1133">Transmembrane helix</keyword>
<dbReference type="Proteomes" id="UP000747542">
    <property type="component" value="Unassembled WGS sequence"/>
</dbReference>
<proteinExistence type="predicted"/>
<protein>
    <submittedName>
        <fullName evidence="3">Uncharacterized protein</fullName>
    </submittedName>
</protein>
<evidence type="ECO:0000256" key="1">
    <source>
        <dbReference type="SAM" id="MobiDB-lite"/>
    </source>
</evidence>
<dbReference type="PANTHER" id="PTHR35555">
    <property type="entry name" value="ENDONUCLEASE-REVERSE TRANSCRIPTASE"/>
    <property type="match status" value="1"/>
</dbReference>
<evidence type="ECO:0000313" key="3">
    <source>
        <dbReference type="EMBL" id="KAG7169703.1"/>
    </source>
</evidence>
<feature type="transmembrane region" description="Helical" evidence="2">
    <location>
        <begin position="512"/>
        <end position="534"/>
    </location>
</feature>
<organism evidence="3 4">
    <name type="scientific">Homarus americanus</name>
    <name type="common">American lobster</name>
    <dbReference type="NCBI Taxonomy" id="6706"/>
    <lineage>
        <taxon>Eukaryota</taxon>
        <taxon>Metazoa</taxon>
        <taxon>Ecdysozoa</taxon>
        <taxon>Arthropoda</taxon>
        <taxon>Crustacea</taxon>
        <taxon>Multicrustacea</taxon>
        <taxon>Malacostraca</taxon>
        <taxon>Eumalacostraca</taxon>
        <taxon>Eucarida</taxon>
        <taxon>Decapoda</taxon>
        <taxon>Pleocyemata</taxon>
        <taxon>Astacidea</taxon>
        <taxon>Nephropoidea</taxon>
        <taxon>Nephropidae</taxon>
        <taxon>Homarus</taxon>
    </lineage>
</organism>
<accession>A0A8J5MZF7</accession>
<evidence type="ECO:0000313" key="4">
    <source>
        <dbReference type="Proteomes" id="UP000747542"/>
    </source>
</evidence>
<feature type="transmembrane region" description="Helical" evidence="2">
    <location>
        <begin position="307"/>
        <end position="326"/>
    </location>
</feature>
<keyword evidence="2" id="KW-0472">Membrane</keyword>
<sequence length="632" mass="71731">MSDFLNEVFPPLENQPLENPSSVLMNEITPSSFTIKIAENKEDDSHGKTNCQDQISSTMHKVHPNSSLSEGFEAKSDNYYISQNAFTRSLESFRPNEYQSKVHIDWHNYNEMLHEKGMEDADHCRESSGSGYLSCNSQGEEVVDGIIFDINHIMSRPRSESIASLDYYRTRDTHLQVSAREELQNQRQDSPNNGRQMQQSRRLPYWLWFIIAKSLGIKLSPEDKPILATVLYTLTFMSAITYFLSDWWFTASDIVSDYTKTTVIDGTISIFFTLLWGALSLYANNLAYRLFSHKKFLDMLRLHSKTILKMNASIVLFALMLLLAVFNNINAFPNFKDETCRRGIRRFMQALEQDSRVYESRYMGLAQQANTDRPVLEEYTWFDEDYLDELRDPGGSDIDSNSVALIPQQRNQDDNETSEQRVSSSGTTSITVPVSSPVEGSLPSTSSTQSFQQTFSVPTEVTCPTKVSISSSNTTSGSHVRPVPLMSNSEILFKYWKIQARLRLSSVALQRWMMSVISLVIVWLAMNLVLWLTCNPTLIDLANFFLPLSLLPLLSSAYAEVNQEGLRLLKFICPLEGRLQMLYVLQNSPLQMTVYGFTVSYSTISTAAFGILLAFASKVLIQEISGPLILKN</sequence>
<reference evidence="3" key="1">
    <citation type="journal article" date="2021" name="Sci. Adv.">
        <title>The American lobster genome reveals insights on longevity, neural, and immune adaptations.</title>
        <authorList>
            <person name="Polinski J.M."/>
            <person name="Zimin A.V."/>
            <person name="Clark K.F."/>
            <person name="Kohn A.B."/>
            <person name="Sadowski N."/>
            <person name="Timp W."/>
            <person name="Ptitsyn A."/>
            <person name="Khanna P."/>
            <person name="Romanova D.Y."/>
            <person name="Williams P."/>
            <person name="Greenwood S.J."/>
            <person name="Moroz L.L."/>
            <person name="Walt D.R."/>
            <person name="Bodnar A.G."/>
        </authorList>
    </citation>
    <scope>NUCLEOTIDE SEQUENCE</scope>
    <source>
        <strain evidence="3">GMGI-L3</strain>
    </source>
</reference>
<feature type="transmembrane region" description="Helical" evidence="2">
    <location>
        <begin position="594"/>
        <end position="615"/>
    </location>
</feature>
<keyword evidence="4" id="KW-1185">Reference proteome</keyword>
<gene>
    <name evidence="3" type="ORF">Hamer_G013329</name>
</gene>
<feature type="transmembrane region" description="Helical" evidence="2">
    <location>
        <begin position="226"/>
        <end position="244"/>
    </location>
</feature>
<keyword evidence="2" id="KW-0812">Transmembrane</keyword>
<feature type="transmembrane region" description="Helical" evidence="2">
    <location>
        <begin position="264"/>
        <end position="286"/>
    </location>
</feature>
<feature type="region of interest" description="Disordered" evidence="1">
    <location>
        <begin position="406"/>
        <end position="449"/>
    </location>
</feature>
<comment type="caution">
    <text evidence="3">The sequence shown here is derived from an EMBL/GenBank/DDBJ whole genome shotgun (WGS) entry which is preliminary data.</text>
</comment>
<feature type="compositionally biased region" description="Polar residues" evidence="1">
    <location>
        <begin position="420"/>
        <end position="434"/>
    </location>
</feature>
<dbReference type="EMBL" id="JAHLQT010015640">
    <property type="protein sequence ID" value="KAG7169703.1"/>
    <property type="molecule type" value="Genomic_DNA"/>
</dbReference>
<dbReference type="PANTHER" id="PTHR35555:SF3">
    <property type="entry name" value="ENDONUCLEASE-REVERSE TRANSCRIPTASE"/>
    <property type="match status" value="1"/>
</dbReference>